<accession>A0ABS5WIK3</accession>
<dbReference type="Proteomes" id="UP000740413">
    <property type="component" value="Unassembled WGS sequence"/>
</dbReference>
<proteinExistence type="predicted"/>
<gene>
    <name evidence="1" type="ORF">HW347_18335</name>
</gene>
<evidence type="ECO:0000313" key="1">
    <source>
        <dbReference type="EMBL" id="MBT2163236.1"/>
    </source>
</evidence>
<dbReference type="RefSeq" id="WP_214613198.1">
    <property type="nucleotide sequence ID" value="NZ_JACATN010000006.1"/>
</dbReference>
<dbReference type="PANTHER" id="PTHR36057">
    <property type="match status" value="1"/>
</dbReference>
<dbReference type="InterPro" id="IPR036249">
    <property type="entry name" value="Thioredoxin-like_sf"/>
</dbReference>
<dbReference type="SUPFAM" id="SSF52833">
    <property type="entry name" value="Thioredoxin-like"/>
    <property type="match status" value="1"/>
</dbReference>
<dbReference type="PANTHER" id="PTHR36057:SF1">
    <property type="entry name" value="LIPOPROTEIN LIPID ATTACHMENT SITE-LIKE PROTEIN, PUTATIVE (DUF1223)-RELATED"/>
    <property type="match status" value="1"/>
</dbReference>
<keyword evidence="2" id="KW-1185">Reference proteome</keyword>
<dbReference type="InterPro" id="IPR010634">
    <property type="entry name" value="DUF1223"/>
</dbReference>
<comment type="caution">
    <text evidence="1">The sequence shown here is derived from an EMBL/GenBank/DDBJ whole genome shotgun (WGS) entry which is preliminary data.</text>
</comment>
<dbReference type="Pfam" id="PF06764">
    <property type="entry name" value="DUF1223"/>
    <property type="match status" value="1"/>
</dbReference>
<protein>
    <submittedName>
        <fullName evidence="1">DUF1223 domain-containing protein</fullName>
    </submittedName>
</protein>
<name>A0ABS5WIK3_9FLAO</name>
<organism evidence="1 2">
    <name type="scientific">Zobellia barbeyronii</name>
    <dbReference type="NCBI Taxonomy" id="2748009"/>
    <lineage>
        <taxon>Bacteria</taxon>
        <taxon>Pseudomonadati</taxon>
        <taxon>Bacteroidota</taxon>
        <taxon>Flavobacteriia</taxon>
        <taxon>Flavobacteriales</taxon>
        <taxon>Flavobacteriaceae</taxon>
        <taxon>Zobellia</taxon>
    </lineage>
</organism>
<dbReference type="EMBL" id="JACATN010000006">
    <property type="protein sequence ID" value="MBT2163236.1"/>
    <property type="molecule type" value="Genomic_DNA"/>
</dbReference>
<dbReference type="Gene3D" id="3.40.30.10">
    <property type="entry name" value="Glutaredoxin"/>
    <property type="match status" value="1"/>
</dbReference>
<reference evidence="2" key="1">
    <citation type="submission" date="2023-07" db="EMBL/GenBank/DDBJ databases">
        <title>Zobellia barbeyronii sp. nov., a new marine flavobacterium, isolated from green and red algae.</title>
        <authorList>
            <person name="Nedashkovskaya O.I."/>
            <person name="Otstavnykh N."/>
            <person name="Zhukova N."/>
            <person name="Guzev K."/>
            <person name="Chausova V."/>
            <person name="Tekutyeva L."/>
            <person name="Mikhailov V."/>
            <person name="Isaeva M."/>
        </authorList>
    </citation>
    <scope>NUCLEOTIDE SEQUENCE [LARGE SCALE GENOMIC DNA]</scope>
    <source>
        <strain evidence="2">KMM 6746</strain>
    </source>
</reference>
<evidence type="ECO:0000313" key="2">
    <source>
        <dbReference type="Proteomes" id="UP000740413"/>
    </source>
</evidence>
<sequence>MVGKRIALICIVLIGGVTMAFKVNFKSKKEIISKASEDNAPIVVLELFTSQGCSSCPPADVLLQQAKDDYGSLVYALSYHVDYWNYIGWKDPFSNPEYAEKQRKYNIKFKNKSNYTPQVVVNGKAHFVGSSSFKMKAAIAQYGAIKAENKITLSNVKVEKESVSFNYKLNGAIANKSLRAVLVLDKRTTVVKRGENRNKTLANNNIVVAEKRIIIEDLEGISSMKIPTAVEKDEKLNLIVLMVNGVYDITAASKTELLR</sequence>